<reference evidence="1" key="2">
    <citation type="journal article" date="2022" name="New Phytol.">
        <title>Evolutionary transition to the ectomycorrhizal habit in the genomes of a hyperdiverse lineage of mushroom-forming fungi.</title>
        <authorList>
            <person name="Looney B."/>
            <person name="Miyauchi S."/>
            <person name="Morin E."/>
            <person name="Drula E."/>
            <person name="Courty P.E."/>
            <person name="Kohler A."/>
            <person name="Kuo A."/>
            <person name="LaButti K."/>
            <person name="Pangilinan J."/>
            <person name="Lipzen A."/>
            <person name="Riley R."/>
            <person name="Andreopoulos W."/>
            <person name="He G."/>
            <person name="Johnson J."/>
            <person name="Nolan M."/>
            <person name="Tritt A."/>
            <person name="Barry K.W."/>
            <person name="Grigoriev I.V."/>
            <person name="Nagy L.G."/>
            <person name="Hibbett D."/>
            <person name="Henrissat B."/>
            <person name="Matheny P.B."/>
            <person name="Labbe J."/>
            <person name="Martin F.M."/>
        </authorList>
    </citation>
    <scope>NUCLEOTIDE SEQUENCE</scope>
    <source>
        <strain evidence="1">FP105234-sp</strain>
    </source>
</reference>
<evidence type="ECO:0000313" key="2">
    <source>
        <dbReference type="Proteomes" id="UP000814033"/>
    </source>
</evidence>
<sequence>MEWGQASALQLPDNQTALVAPTSDPSSLALGVGVQNFTCGSDGTYASSGVLTKLFDITCLYGSDSFSTIQTDAYSFWYNVSLQTSDAVSDLTTLPLFGELYHVVGSDGSLSPEFDFTSTTFDDDAFVVTAPIASIPAPTGSSDIDWQQLNQTSGSLADQVFVVNTVAGQPPSSCDAGSDPISVKYTAQYFFYGGSISSY</sequence>
<gene>
    <name evidence="1" type="ORF">FA95DRAFT_1162258</name>
</gene>
<organism evidence="1 2">
    <name type="scientific">Auriscalpium vulgare</name>
    <dbReference type="NCBI Taxonomy" id="40419"/>
    <lineage>
        <taxon>Eukaryota</taxon>
        <taxon>Fungi</taxon>
        <taxon>Dikarya</taxon>
        <taxon>Basidiomycota</taxon>
        <taxon>Agaricomycotina</taxon>
        <taxon>Agaricomycetes</taxon>
        <taxon>Russulales</taxon>
        <taxon>Auriscalpiaceae</taxon>
        <taxon>Auriscalpium</taxon>
    </lineage>
</organism>
<keyword evidence="2" id="KW-1185">Reference proteome</keyword>
<protein>
    <submittedName>
        <fullName evidence="1">Uncharacterized protein</fullName>
    </submittedName>
</protein>
<name>A0ACB8SA66_9AGAM</name>
<reference evidence="1" key="1">
    <citation type="submission" date="2021-02" db="EMBL/GenBank/DDBJ databases">
        <authorList>
            <consortium name="DOE Joint Genome Institute"/>
            <person name="Ahrendt S."/>
            <person name="Looney B.P."/>
            <person name="Miyauchi S."/>
            <person name="Morin E."/>
            <person name="Drula E."/>
            <person name="Courty P.E."/>
            <person name="Chicoki N."/>
            <person name="Fauchery L."/>
            <person name="Kohler A."/>
            <person name="Kuo A."/>
            <person name="Labutti K."/>
            <person name="Pangilinan J."/>
            <person name="Lipzen A."/>
            <person name="Riley R."/>
            <person name="Andreopoulos W."/>
            <person name="He G."/>
            <person name="Johnson J."/>
            <person name="Barry K.W."/>
            <person name="Grigoriev I.V."/>
            <person name="Nagy L."/>
            <person name="Hibbett D."/>
            <person name="Henrissat B."/>
            <person name="Matheny P.B."/>
            <person name="Labbe J."/>
            <person name="Martin F."/>
        </authorList>
    </citation>
    <scope>NUCLEOTIDE SEQUENCE</scope>
    <source>
        <strain evidence="1">FP105234-sp</strain>
    </source>
</reference>
<dbReference type="EMBL" id="MU275843">
    <property type="protein sequence ID" value="KAI0052780.1"/>
    <property type="molecule type" value="Genomic_DNA"/>
</dbReference>
<proteinExistence type="predicted"/>
<accession>A0ACB8SA66</accession>
<dbReference type="Proteomes" id="UP000814033">
    <property type="component" value="Unassembled WGS sequence"/>
</dbReference>
<comment type="caution">
    <text evidence="1">The sequence shown here is derived from an EMBL/GenBank/DDBJ whole genome shotgun (WGS) entry which is preliminary data.</text>
</comment>
<evidence type="ECO:0000313" key="1">
    <source>
        <dbReference type="EMBL" id="KAI0052780.1"/>
    </source>
</evidence>